<evidence type="ECO:0000313" key="1">
    <source>
        <dbReference type="EMBL" id="AJE85925.1"/>
    </source>
</evidence>
<organism evidence="1 2">
    <name type="scientific">Streptomyces albus (strain ATCC 21838 / DSM 41398 / FERM P-419 / JCM 4703 / NBRC 107858)</name>
    <dbReference type="NCBI Taxonomy" id="1081613"/>
    <lineage>
        <taxon>Bacteria</taxon>
        <taxon>Bacillati</taxon>
        <taxon>Actinomycetota</taxon>
        <taxon>Actinomycetes</taxon>
        <taxon>Kitasatosporales</taxon>
        <taxon>Streptomycetaceae</taxon>
        <taxon>Streptomyces</taxon>
    </lineage>
</organism>
<dbReference type="AlphaFoldDB" id="A0A0B5F2W4"/>
<keyword evidence="2" id="KW-1185">Reference proteome</keyword>
<reference evidence="1 2" key="1">
    <citation type="submission" date="2015-01" db="EMBL/GenBank/DDBJ databases">
        <title>Enhanced salinomycin production by adjusting the supply of polyketide extender units in Streptomyce albus DSM 41398.</title>
        <authorList>
            <person name="Lu C."/>
        </authorList>
    </citation>
    <scope>NUCLEOTIDE SEQUENCE [LARGE SCALE GENOMIC DNA]</scope>
    <source>
        <strain evidence="2">ATCC 21838 / DSM 41398 / FERM P-419 / JCM 4703 / NBRC 107858</strain>
    </source>
</reference>
<sequence>MVVPSSAVVRVMVVIPSAALLATAQPPFMDSTTEAKS</sequence>
<accession>A0A0B5F2W4</accession>
<proteinExistence type="predicted"/>
<dbReference type="KEGG" id="sals:SLNWT_5549"/>
<dbReference type="Proteomes" id="UP000031523">
    <property type="component" value="Chromosome"/>
</dbReference>
<evidence type="ECO:0000313" key="2">
    <source>
        <dbReference type="Proteomes" id="UP000031523"/>
    </source>
</evidence>
<protein>
    <submittedName>
        <fullName evidence="1">Uncharacterized protein</fullName>
    </submittedName>
</protein>
<dbReference type="EMBL" id="CP010519">
    <property type="protein sequence ID" value="AJE85925.1"/>
    <property type="molecule type" value="Genomic_DNA"/>
</dbReference>
<gene>
    <name evidence="1" type="ORF">SLNWT_5549</name>
</gene>
<name>A0A0B5F2W4_STRA4</name>